<proteinExistence type="predicted"/>
<evidence type="ECO:0000256" key="6">
    <source>
        <dbReference type="RuleBase" id="RU363034"/>
    </source>
</evidence>
<dbReference type="PANTHER" id="PTHR24257:SF22">
    <property type="entry name" value="CHYMOTRYPSIN-LIKE ELASTASE FAMILY MEMBER 3B"/>
    <property type="match status" value="1"/>
</dbReference>
<evidence type="ECO:0000256" key="2">
    <source>
        <dbReference type="ARBA" id="ARBA00022525"/>
    </source>
</evidence>
<comment type="subcellular location">
    <subcellularLocation>
        <location evidence="1">Secreted</location>
        <location evidence="1">Extracellular space</location>
    </subcellularLocation>
</comment>
<dbReference type="PROSITE" id="PS50240">
    <property type="entry name" value="TRYPSIN_DOM"/>
    <property type="match status" value="1"/>
</dbReference>
<dbReference type="SMART" id="SM00020">
    <property type="entry name" value="Tryp_SPc"/>
    <property type="match status" value="1"/>
</dbReference>
<dbReference type="EC" id="3.4.21.1" evidence="5"/>
<dbReference type="InterPro" id="IPR043504">
    <property type="entry name" value="Peptidase_S1_PA_chymotrypsin"/>
</dbReference>
<evidence type="ECO:0000259" key="7">
    <source>
        <dbReference type="PROSITE" id="PS50240"/>
    </source>
</evidence>
<dbReference type="InterPro" id="IPR033116">
    <property type="entry name" value="TRYPSIN_SER"/>
</dbReference>
<dbReference type="InterPro" id="IPR018114">
    <property type="entry name" value="TRYPSIN_HIS"/>
</dbReference>
<keyword evidence="6" id="KW-0378">Hydrolase</keyword>
<dbReference type="InterPro" id="IPR001314">
    <property type="entry name" value="Peptidase_S1A"/>
</dbReference>
<dbReference type="Pfam" id="PF00089">
    <property type="entry name" value="Trypsin"/>
    <property type="match status" value="1"/>
</dbReference>
<dbReference type="PROSITE" id="PS00135">
    <property type="entry name" value="TRYPSIN_SER"/>
    <property type="match status" value="1"/>
</dbReference>
<evidence type="ECO:0000256" key="1">
    <source>
        <dbReference type="ARBA" id="ARBA00004239"/>
    </source>
</evidence>
<protein>
    <recommendedName>
        <fullName evidence="5">chymotrypsin</fullName>
        <ecNumber evidence="5">3.4.21.1</ecNumber>
    </recommendedName>
</protein>
<dbReference type="AlphaFoldDB" id="A0A315VSA8"/>
<dbReference type="InterPro" id="IPR001254">
    <property type="entry name" value="Trypsin_dom"/>
</dbReference>
<keyword evidence="9" id="KW-1185">Reference proteome</keyword>
<dbReference type="GO" id="GO:0007586">
    <property type="term" value="P:digestion"/>
    <property type="evidence" value="ECO:0007669"/>
    <property type="project" value="UniProtKB-KW"/>
</dbReference>
<sequence length="441" mass="48248">MMFQMGPHLVGDSMSYRHGTDPTRLCDEDVAVCALTVSHLFLQQKAWDPRRLATSRLASNHNHPGGAHGGDHALSVSVDRQLHAESRLNGHQFSRSPPTFSFMQASAAAFFSAITRLPAVALNVMFSGQTYPESEAGCSSRKSLCINFLGSITLFFNLAGPLQRDSGFLQEHVSGCGVPSYWPNTSRVVNGEEARLYSWPWQISLESFYPTCGGTLIAPDWVLTAAHCITFHTYRVVLAEHDMDKEEGPEQSIMVAKMFIHPKWNDNCVSCGNDIALLKLEKSTDLNDKVKPACLPEHSSTLTHNQPCYITGWGRLYCKICGSLGLTIHVVSVYNEGVIFSAAGGPRATRLQQALLPVVDHSVCSQSDWWGSSAKTTMVCAGGDNKSACHGDSGGPLNCKGRDNRWYVEGVTSFVDGRGCNTPKKPTVFTRVASFIPWISE</sequence>
<comment type="caution">
    <text evidence="8">The sequence shown here is derived from an EMBL/GenBank/DDBJ whole genome shotgun (WGS) entry which is preliminary data.</text>
</comment>
<feature type="domain" description="Peptidase S1" evidence="7">
    <location>
        <begin position="188"/>
        <end position="441"/>
    </location>
</feature>
<dbReference type="PANTHER" id="PTHR24257">
    <property type="entry name" value="CHYMOTRYPSIN-LIKE ELASTASE FAMILY MEMBER"/>
    <property type="match status" value="1"/>
</dbReference>
<dbReference type="GO" id="GO:0005615">
    <property type="term" value="C:extracellular space"/>
    <property type="evidence" value="ECO:0007669"/>
    <property type="project" value="TreeGrafter"/>
</dbReference>
<dbReference type="FunFam" id="2.40.10.10:FF:000181">
    <property type="entry name" value="Chymotrypsinogen A"/>
    <property type="match status" value="1"/>
</dbReference>
<keyword evidence="4" id="KW-1015">Disulfide bond</keyword>
<evidence type="ECO:0000313" key="9">
    <source>
        <dbReference type="Proteomes" id="UP000250572"/>
    </source>
</evidence>
<dbReference type="STRING" id="33528.ENSGAFP00000031793"/>
<evidence type="ECO:0000256" key="5">
    <source>
        <dbReference type="ARBA" id="ARBA00044036"/>
    </source>
</evidence>
<dbReference type="Gene3D" id="2.40.10.10">
    <property type="entry name" value="Trypsin-like serine proteases"/>
    <property type="match status" value="2"/>
</dbReference>
<dbReference type="PROSITE" id="PS00134">
    <property type="entry name" value="TRYPSIN_HIS"/>
    <property type="match status" value="1"/>
</dbReference>
<keyword evidence="2" id="KW-0964">Secreted</keyword>
<dbReference type="GO" id="GO:0006508">
    <property type="term" value="P:proteolysis"/>
    <property type="evidence" value="ECO:0007669"/>
    <property type="project" value="UniProtKB-KW"/>
</dbReference>
<keyword evidence="3" id="KW-0222">Digestion</keyword>
<name>A0A315VSA8_GAMAF</name>
<organism evidence="8 9">
    <name type="scientific">Gambusia affinis</name>
    <name type="common">Western mosquitofish</name>
    <name type="synonym">Heterandria affinis</name>
    <dbReference type="NCBI Taxonomy" id="33528"/>
    <lineage>
        <taxon>Eukaryota</taxon>
        <taxon>Metazoa</taxon>
        <taxon>Chordata</taxon>
        <taxon>Craniata</taxon>
        <taxon>Vertebrata</taxon>
        <taxon>Euteleostomi</taxon>
        <taxon>Actinopterygii</taxon>
        <taxon>Neopterygii</taxon>
        <taxon>Teleostei</taxon>
        <taxon>Neoteleostei</taxon>
        <taxon>Acanthomorphata</taxon>
        <taxon>Ovalentaria</taxon>
        <taxon>Atherinomorphae</taxon>
        <taxon>Cyprinodontiformes</taxon>
        <taxon>Poeciliidae</taxon>
        <taxon>Poeciliinae</taxon>
        <taxon>Gambusia</taxon>
    </lineage>
</organism>
<dbReference type="InterPro" id="IPR009003">
    <property type="entry name" value="Peptidase_S1_PA"/>
</dbReference>
<gene>
    <name evidence="8" type="ORF">CCH79_00005369</name>
</gene>
<evidence type="ECO:0000256" key="3">
    <source>
        <dbReference type="ARBA" id="ARBA00022757"/>
    </source>
</evidence>
<keyword evidence="6" id="KW-0645">Protease</keyword>
<dbReference type="InterPro" id="IPR050850">
    <property type="entry name" value="Peptidase_S1_Elastase_sf"/>
</dbReference>
<dbReference type="SUPFAM" id="SSF50494">
    <property type="entry name" value="Trypsin-like serine proteases"/>
    <property type="match status" value="1"/>
</dbReference>
<dbReference type="CDD" id="cd00190">
    <property type="entry name" value="Tryp_SPc"/>
    <property type="match status" value="1"/>
</dbReference>
<keyword evidence="6" id="KW-0720">Serine protease</keyword>
<feature type="non-terminal residue" evidence="8">
    <location>
        <position position="441"/>
    </location>
</feature>
<evidence type="ECO:0000256" key="4">
    <source>
        <dbReference type="ARBA" id="ARBA00023157"/>
    </source>
</evidence>
<reference evidence="8 9" key="1">
    <citation type="journal article" date="2018" name="G3 (Bethesda)">
        <title>A High-Quality Reference Genome for the Invasive Mosquitofish Gambusia affinis Using a Chicago Library.</title>
        <authorList>
            <person name="Hoffberg S.L."/>
            <person name="Troendle N.J."/>
            <person name="Glenn T.C."/>
            <person name="Mahmud O."/>
            <person name="Louha S."/>
            <person name="Chalopin D."/>
            <person name="Bennetzen J.L."/>
            <person name="Mauricio R."/>
        </authorList>
    </citation>
    <scope>NUCLEOTIDE SEQUENCE [LARGE SCALE GENOMIC DNA]</scope>
    <source>
        <strain evidence="8">NE01/NJP1002.9</strain>
        <tissue evidence="8">Muscle</tissue>
    </source>
</reference>
<dbReference type="PRINTS" id="PR00722">
    <property type="entry name" value="CHYMOTRYPSIN"/>
</dbReference>
<dbReference type="EMBL" id="NHOQ01001318">
    <property type="protein sequence ID" value="PWA25265.1"/>
    <property type="molecule type" value="Genomic_DNA"/>
</dbReference>
<dbReference type="Proteomes" id="UP000250572">
    <property type="component" value="Unassembled WGS sequence"/>
</dbReference>
<dbReference type="GO" id="GO:0004252">
    <property type="term" value="F:serine-type endopeptidase activity"/>
    <property type="evidence" value="ECO:0007669"/>
    <property type="project" value="UniProtKB-EC"/>
</dbReference>
<evidence type="ECO:0000313" key="8">
    <source>
        <dbReference type="EMBL" id="PWA25265.1"/>
    </source>
</evidence>
<accession>A0A315VSA8</accession>